<dbReference type="Pfam" id="PF00924">
    <property type="entry name" value="MS_channel_2nd"/>
    <property type="match status" value="1"/>
</dbReference>
<dbReference type="InterPro" id="IPR006685">
    <property type="entry name" value="MscS_channel_2nd"/>
</dbReference>
<dbReference type="SUPFAM" id="SSF50182">
    <property type="entry name" value="Sm-like ribonucleoproteins"/>
    <property type="match status" value="1"/>
</dbReference>
<evidence type="ECO:0000313" key="7">
    <source>
        <dbReference type="EMBL" id="NGZ88986.1"/>
    </source>
</evidence>
<evidence type="ECO:0000259" key="6">
    <source>
        <dbReference type="Pfam" id="PF00924"/>
    </source>
</evidence>
<evidence type="ECO:0000256" key="4">
    <source>
        <dbReference type="ARBA" id="ARBA00023136"/>
    </source>
</evidence>
<feature type="transmembrane region" description="Helical" evidence="5">
    <location>
        <begin position="147"/>
        <end position="167"/>
    </location>
</feature>
<name>A0A967E5S0_9FLAO</name>
<feature type="transmembrane region" description="Helical" evidence="5">
    <location>
        <begin position="76"/>
        <end position="97"/>
    </location>
</feature>
<dbReference type="PANTHER" id="PTHR30414">
    <property type="entry name" value="MINICONDUCTANCE MECHANOSENSITIVE CHANNEL YBDG"/>
    <property type="match status" value="1"/>
</dbReference>
<reference evidence="7" key="1">
    <citation type="submission" date="2020-03" db="EMBL/GenBank/DDBJ databases">
        <title>Psychroflexus Maritimus sp. nov., isolate from marine sediment.</title>
        <authorList>
            <person name="Zhong Y.-L."/>
        </authorList>
    </citation>
    <scope>NUCLEOTIDE SEQUENCE</scope>
    <source>
        <strain evidence="7">C1</strain>
    </source>
</reference>
<organism evidence="7 8">
    <name type="scientific">Psychroflexus maritimus</name>
    <dbReference type="NCBI Taxonomy" id="2714865"/>
    <lineage>
        <taxon>Bacteria</taxon>
        <taxon>Pseudomonadati</taxon>
        <taxon>Bacteroidota</taxon>
        <taxon>Flavobacteriia</taxon>
        <taxon>Flavobacteriales</taxon>
        <taxon>Flavobacteriaceae</taxon>
        <taxon>Psychroflexus</taxon>
    </lineage>
</organism>
<dbReference type="InterPro" id="IPR030192">
    <property type="entry name" value="YbdG"/>
</dbReference>
<feature type="transmembrane region" description="Helical" evidence="5">
    <location>
        <begin position="179"/>
        <end position="201"/>
    </location>
</feature>
<accession>A0A967E5S0</accession>
<proteinExistence type="predicted"/>
<dbReference type="InterPro" id="IPR023408">
    <property type="entry name" value="MscS_beta-dom_sf"/>
</dbReference>
<keyword evidence="8" id="KW-1185">Reference proteome</keyword>
<feature type="transmembrane region" description="Helical" evidence="5">
    <location>
        <begin position="109"/>
        <end position="127"/>
    </location>
</feature>
<sequence length="419" mass="48078">MSVFELSRYFYDFFIEKGYSQLLASRLNLSINLVIVLILAYVLFRLMRYIAETLVANFAAQSKTNFDDFLVKNKTFLHLSNLLTINFISLLIPDLFYDFSNFEIIAEKLVSVLTVVFVIWLLRSILLTLKDFLRTIPAFKDKPVDSYIQVVMIVLWLFALIFIFGIVTGQSVLKLLTGLGALSAVLLLVFKDTILGFVASIQVTVNDTVRIGDWITMEKYNADGDVFEINLASVKVRNFDNTITTIPTYYLISDSFKNWRGMAQSGGRRMKRSVLIKSQSIKFITNQEIEKYKSVQLIANYVTERSNEIETFNSNNNADKSVLVNGRNMTNFGLFRRYIDAYLRKHPGVNQEMMIMCRHLAPTPNGVPLEIYAFSADKTWAKYEGIMADIFDHVFASVPYFDLEVFEYPTGTDFSNFPK</sequence>
<dbReference type="InterPro" id="IPR010920">
    <property type="entry name" value="LSM_dom_sf"/>
</dbReference>
<dbReference type="GO" id="GO:0005886">
    <property type="term" value="C:plasma membrane"/>
    <property type="evidence" value="ECO:0007669"/>
    <property type="project" value="TreeGrafter"/>
</dbReference>
<evidence type="ECO:0000256" key="2">
    <source>
        <dbReference type="ARBA" id="ARBA00022692"/>
    </source>
</evidence>
<evidence type="ECO:0000256" key="1">
    <source>
        <dbReference type="ARBA" id="ARBA00004370"/>
    </source>
</evidence>
<gene>
    <name evidence="7" type="ORF">G7034_01820</name>
</gene>
<dbReference type="EMBL" id="JAANAS010000013">
    <property type="protein sequence ID" value="NGZ88986.1"/>
    <property type="molecule type" value="Genomic_DNA"/>
</dbReference>
<feature type="domain" description="Mechanosensitive ion channel MscS" evidence="6">
    <location>
        <begin position="192"/>
        <end position="260"/>
    </location>
</feature>
<keyword evidence="4 5" id="KW-0472">Membrane</keyword>
<dbReference type="GO" id="GO:0071470">
    <property type="term" value="P:cellular response to osmotic stress"/>
    <property type="evidence" value="ECO:0007669"/>
    <property type="project" value="InterPro"/>
</dbReference>
<dbReference type="Proteomes" id="UP000643701">
    <property type="component" value="Unassembled WGS sequence"/>
</dbReference>
<dbReference type="PANTHER" id="PTHR30414:SF0">
    <property type="entry name" value="MINICONDUCTANCE MECHANOSENSITIVE CHANNEL YBDG"/>
    <property type="match status" value="1"/>
</dbReference>
<dbReference type="GO" id="GO:0008381">
    <property type="term" value="F:mechanosensitive monoatomic ion channel activity"/>
    <property type="evidence" value="ECO:0007669"/>
    <property type="project" value="InterPro"/>
</dbReference>
<dbReference type="Gene3D" id="2.30.30.60">
    <property type="match status" value="1"/>
</dbReference>
<evidence type="ECO:0000256" key="5">
    <source>
        <dbReference type="SAM" id="Phobius"/>
    </source>
</evidence>
<protein>
    <submittedName>
        <fullName evidence="7">Mechanosensitive ion channel</fullName>
    </submittedName>
</protein>
<evidence type="ECO:0000256" key="3">
    <source>
        <dbReference type="ARBA" id="ARBA00022989"/>
    </source>
</evidence>
<comment type="subcellular location">
    <subcellularLocation>
        <location evidence="1">Membrane</location>
    </subcellularLocation>
</comment>
<dbReference type="AlphaFoldDB" id="A0A967E5S0"/>
<comment type="caution">
    <text evidence="7">The sequence shown here is derived from an EMBL/GenBank/DDBJ whole genome shotgun (WGS) entry which is preliminary data.</text>
</comment>
<keyword evidence="3 5" id="KW-1133">Transmembrane helix</keyword>
<evidence type="ECO:0000313" key="8">
    <source>
        <dbReference type="Proteomes" id="UP000643701"/>
    </source>
</evidence>
<keyword evidence="2 5" id="KW-0812">Transmembrane</keyword>
<feature type="transmembrane region" description="Helical" evidence="5">
    <location>
        <begin position="27"/>
        <end position="44"/>
    </location>
</feature>
<dbReference type="RefSeq" id="WP_166399257.1">
    <property type="nucleotide sequence ID" value="NZ_JAANAS010000013.1"/>
</dbReference>